<feature type="domain" description="Protein kinase" evidence="8">
    <location>
        <begin position="577"/>
        <end position="1054"/>
    </location>
</feature>
<dbReference type="Gene3D" id="1.10.510.10">
    <property type="entry name" value="Transferase(Phosphotransferase) domain 1"/>
    <property type="match status" value="2"/>
</dbReference>
<dbReference type="PANTHER" id="PTHR24058">
    <property type="entry name" value="DUAL SPECIFICITY PROTEIN KINASE"/>
    <property type="match status" value="1"/>
</dbReference>
<dbReference type="PROSITE" id="PS00107">
    <property type="entry name" value="PROTEIN_KINASE_ATP"/>
    <property type="match status" value="1"/>
</dbReference>
<accession>A0AA85GHV6</accession>
<evidence type="ECO:0000256" key="2">
    <source>
        <dbReference type="ARBA" id="ARBA00022679"/>
    </source>
</evidence>
<evidence type="ECO:0000256" key="1">
    <source>
        <dbReference type="ARBA" id="ARBA00022527"/>
    </source>
</evidence>
<dbReference type="PANTHER" id="PTHR24058:SF28">
    <property type="entry name" value="SERINE_THREONINE-PROTEIN KINASE MINIBRAIN"/>
    <property type="match status" value="1"/>
</dbReference>
<evidence type="ECO:0000313" key="9">
    <source>
        <dbReference type="Proteomes" id="UP000050792"/>
    </source>
</evidence>
<evidence type="ECO:0000256" key="6">
    <source>
        <dbReference type="PROSITE-ProRule" id="PRU10141"/>
    </source>
</evidence>
<organism evidence="9 10">
    <name type="scientific">Schistosoma rodhaini</name>
    <dbReference type="NCBI Taxonomy" id="6188"/>
    <lineage>
        <taxon>Eukaryota</taxon>
        <taxon>Metazoa</taxon>
        <taxon>Spiralia</taxon>
        <taxon>Lophotrochozoa</taxon>
        <taxon>Platyhelminthes</taxon>
        <taxon>Trematoda</taxon>
        <taxon>Digenea</taxon>
        <taxon>Strigeidida</taxon>
        <taxon>Schistosomatoidea</taxon>
        <taxon>Schistosomatidae</taxon>
        <taxon>Schistosoma</taxon>
    </lineage>
</organism>
<feature type="compositionally biased region" description="Polar residues" evidence="7">
    <location>
        <begin position="10"/>
        <end position="22"/>
    </location>
</feature>
<dbReference type="InterPro" id="IPR017441">
    <property type="entry name" value="Protein_kinase_ATP_BS"/>
</dbReference>
<feature type="binding site" evidence="6">
    <location>
        <position position="606"/>
    </location>
    <ligand>
        <name>ATP</name>
        <dbReference type="ChEBI" id="CHEBI:30616"/>
    </ligand>
</feature>
<keyword evidence="5 6" id="KW-0067">ATP-binding</keyword>
<dbReference type="SUPFAM" id="SSF56112">
    <property type="entry name" value="Protein kinase-like (PK-like)"/>
    <property type="match status" value="1"/>
</dbReference>
<dbReference type="InterPro" id="IPR000719">
    <property type="entry name" value="Prot_kinase_dom"/>
</dbReference>
<feature type="compositionally biased region" description="Low complexity" evidence="7">
    <location>
        <begin position="1158"/>
        <end position="1175"/>
    </location>
</feature>
<reference evidence="10" key="2">
    <citation type="submission" date="2023-11" db="UniProtKB">
        <authorList>
            <consortium name="WormBaseParasite"/>
        </authorList>
    </citation>
    <scope>IDENTIFICATION</scope>
</reference>
<dbReference type="Proteomes" id="UP000050792">
    <property type="component" value="Unassembled WGS sequence"/>
</dbReference>
<name>A0AA85GHV6_9TREM</name>
<dbReference type="GO" id="GO:0005524">
    <property type="term" value="F:ATP binding"/>
    <property type="evidence" value="ECO:0007669"/>
    <property type="project" value="UniProtKB-UniRule"/>
</dbReference>
<feature type="region of interest" description="Disordered" evidence="7">
    <location>
        <begin position="1155"/>
        <end position="1175"/>
    </location>
</feature>
<evidence type="ECO:0000256" key="7">
    <source>
        <dbReference type="SAM" id="MobiDB-lite"/>
    </source>
</evidence>
<keyword evidence="1" id="KW-0723">Serine/threonine-protein kinase</keyword>
<dbReference type="GO" id="GO:0004674">
    <property type="term" value="F:protein serine/threonine kinase activity"/>
    <property type="evidence" value="ECO:0007669"/>
    <property type="project" value="UniProtKB-KW"/>
</dbReference>
<feature type="region of interest" description="Disordered" evidence="7">
    <location>
        <begin position="1054"/>
        <end position="1079"/>
    </location>
</feature>
<protein>
    <recommendedName>
        <fullName evidence="8">Protein kinase domain-containing protein</fullName>
    </recommendedName>
</protein>
<dbReference type="Pfam" id="PF00069">
    <property type="entry name" value="Pkinase"/>
    <property type="match status" value="1"/>
</dbReference>
<sequence length="1217" mass="131717">MAVSGERLGKSSTRVSSDLSLNNANTHSIGKNSLLVSNWSDAAISQISTIRCQANQPPLSSSPVLSACGAIYGQLVTADQLCQLEHSTTNTNDEITKPVEIGQKKANLCPTSIKSTPYENKIQKTVSTINTNVTASTNVCQPTSQITVAQSAYANLDPTITKIQQHTNRDIHQPMELSHSLGSESFIFSCHSDVQPTAMDIGGQPGSPSLSKNLTTVVSSCLLQSSTSQSGLNTYCYPIFPFSVSTADEITCNSTLCNHVKDVGLGNNTRGTIVTHCEPVVNVSNQYPCPRDIEQRPVIKMSVNLIRTYKNINEVYYRKKRRIREQISEDSIQKRDRKGSVTFGNGGGPAPSCQNGSTGSLTGVNVATVANTAALTCHYHHYHHHHHHCVAPQSTLSSQIPMVPPHRCGIGCNNNNNLVTGSICCTSSSDLQTRSSGVNGIIQSRHQGPSIVQIKHHHHPTVLHPNQHSISKDLTTSHLSHHSQQHIYDQGSSFPSCNPPKSYPSTNLNIVTTASGFRTGLTLTSTSVGTGPSIYSCQVQSNSVCQSASASSSVYPSHPPHPHHGLVRIGDVWYNRYKILALIGKGTFGQVVRAFDELTGEEVAIKVIKNKRSFVQQAEVEIKLLREMSIFQANEQLATDVGANYIVNLKGHFSYHGHLCLVFELLSYNLYDLLGNTNYRGVSLNLTRKFAQQLCAALVFLSRPDVQVIHCDLKPENILLVNPKRSAIKVIDFGSSCHVHEKVYQYIQSRFYRSPEVLFNLDYGLGIDMWSLGCILVEMHTGEPLFCGANELEQLLQIIEVLGFPPVYMIEASPKLSNFFECIPVNLNSTSTTTTNVISTSTTDGGADFTANNTSINLASNATVVNTTTPSTTTYGTLTTTIKTNTIVGDNTTAATTTATVLSSSKITAISSSSACGADCINSCSNSTNVKNPVNPDVTNNCDSNNNNSNTSNNITDKLNSGVLLSTSGTVFYKPKRVWTKQECTYECKFAGVGTRTLRTVVGADIGGPKSCRRGEQGHTPEDYDKFVDLIQRMLVYEPRFRIRPEEALTHRFFTRKDEGGQQKQQTGNSSCSTTTSTVNPPLTTCSIITTTTNVIVSSISSTITSTTTTTTPVVTNTPVTSSHTNTVSFSRQSVSMNNDKQSPSANLAHCIHEKLPSSSSNSSGSSATTTMTTTSQHYNSQQDIMNASYLTFSPSQEIKLSGSIVTSTTSAVPPPP</sequence>
<evidence type="ECO:0000313" key="10">
    <source>
        <dbReference type="WBParaSite" id="SRDH1_95560.1"/>
    </source>
</evidence>
<proteinExistence type="predicted"/>
<evidence type="ECO:0000256" key="3">
    <source>
        <dbReference type="ARBA" id="ARBA00022741"/>
    </source>
</evidence>
<dbReference type="InterPro" id="IPR050494">
    <property type="entry name" value="Ser_Thr_dual-spec_kinase"/>
</dbReference>
<evidence type="ECO:0000259" key="8">
    <source>
        <dbReference type="PROSITE" id="PS50011"/>
    </source>
</evidence>
<dbReference type="PROSITE" id="PS00108">
    <property type="entry name" value="PROTEIN_KINASE_ST"/>
    <property type="match status" value="1"/>
</dbReference>
<dbReference type="InterPro" id="IPR011009">
    <property type="entry name" value="Kinase-like_dom_sf"/>
</dbReference>
<dbReference type="AlphaFoldDB" id="A0AA85GHV6"/>
<keyword evidence="3 6" id="KW-0547">Nucleotide-binding</keyword>
<evidence type="ECO:0000256" key="4">
    <source>
        <dbReference type="ARBA" id="ARBA00022777"/>
    </source>
</evidence>
<feature type="region of interest" description="Disordered" evidence="7">
    <location>
        <begin position="1"/>
        <end position="22"/>
    </location>
</feature>
<evidence type="ECO:0000256" key="5">
    <source>
        <dbReference type="ARBA" id="ARBA00022840"/>
    </source>
</evidence>
<dbReference type="InterPro" id="IPR008271">
    <property type="entry name" value="Ser/Thr_kinase_AS"/>
</dbReference>
<dbReference type="SMART" id="SM00220">
    <property type="entry name" value="S_TKc"/>
    <property type="match status" value="1"/>
</dbReference>
<keyword evidence="2" id="KW-0808">Transferase</keyword>
<keyword evidence="9" id="KW-1185">Reference proteome</keyword>
<dbReference type="PROSITE" id="PS50011">
    <property type="entry name" value="PROTEIN_KINASE_DOM"/>
    <property type="match status" value="1"/>
</dbReference>
<dbReference type="WBParaSite" id="SRDH1_95560.1">
    <property type="protein sequence ID" value="SRDH1_95560.1"/>
    <property type="gene ID" value="SRDH1_95560"/>
</dbReference>
<keyword evidence="4" id="KW-0418">Kinase</keyword>
<feature type="region of interest" description="Disordered" evidence="7">
    <location>
        <begin position="327"/>
        <end position="357"/>
    </location>
</feature>
<feature type="compositionally biased region" description="Low complexity" evidence="7">
    <location>
        <begin position="1070"/>
        <end position="1079"/>
    </location>
</feature>
<reference evidence="9" key="1">
    <citation type="submission" date="2022-06" db="EMBL/GenBank/DDBJ databases">
        <authorList>
            <person name="Berger JAMES D."/>
            <person name="Berger JAMES D."/>
        </authorList>
    </citation>
    <scope>NUCLEOTIDE SEQUENCE [LARGE SCALE GENOMIC DNA]</scope>
</reference>